<dbReference type="AlphaFoldDB" id="M5UG04"/>
<evidence type="ECO:0000313" key="2">
    <source>
        <dbReference type="Proteomes" id="UP000011885"/>
    </source>
</evidence>
<sequence>MTARIRCNAKPFGELFSCNRSGTPIEWTPTDFAQLPLEFSIVGDIERPVFQAAKTILDIIAQPRRIEMAALSFVRRNSLAFAEWISTFELEHACFDDTVDSSVYIATCLTDFTPQALAYPAIGCVGNGYWKLKFRMRRFDVVQLIVDDAP</sequence>
<dbReference type="EMBL" id="ANOH01000124">
    <property type="protein sequence ID" value="EMI56766.1"/>
    <property type="molecule type" value="Genomic_DNA"/>
</dbReference>
<dbReference type="RefSeq" id="WP_008676531.1">
    <property type="nucleotide sequence ID" value="NZ_ANOH01000124.1"/>
</dbReference>
<reference evidence="1 2" key="1">
    <citation type="journal article" date="2013" name="Mar. Genomics">
        <title>Expression of sulfatases in Rhodopirellula baltica and the diversity of sulfatases in the genus Rhodopirellula.</title>
        <authorList>
            <person name="Wegner C.E."/>
            <person name="Richter-Heitmann T."/>
            <person name="Klindworth A."/>
            <person name="Klockow C."/>
            <person name="Richter M."/>
            <person name="Achstetter T."/>
            <person name="Glockner F.O."/>
            <person name="Harder J."/>
        </authorList>
    </citation>
    <scope>NUCLEOTIDE SEQUENCE [LARGE SCALE GENOMIC DNA]</scope>
    <source>
        <strain evidence="1 2">SM41</strain>
    </source>
</reference>
<protein>
    <submittedName>
        <fullName evidence="1">Uncharacterized protein</fullName>
    </submittedName>
</protein>
<gene>
    <name evidence="1" type="ORF">RSSM_01806</name>
</gene>
<organism evidence="1 2">
    <name type="scientific">Rhodopirellula sallentina SM41</name>
    <dbReference type="NCBI Taxonomy" id="1263870"/>
    <lineage>
        <taxon>Bacteria</taxon>
        <taxon>Pseudomonadati</taxon>
        <taxon>Planctomycetota</taxon>
        <taxon>Planctomycetia</taxon>
        <taxon>Pirellulales</taxon>
        <taxon>Pirellulaceae</taxon>
        <taxon>Rhodopirellula</taxon>
    </lineage>
</organism>
<proteinExistence type="predicted"/>
<keyword evidence="2" id="KW-1185">Reference proteome</keyword>
<name>M5UG04_9BACT</name>
<dbReference type="Proteomes" id="UP000011885">
    <property type="component" value="Unassembled WGS sequence"/>
</dbReference>
<accession>M5UG04</accession>
<comment type="caution">
    <text evidence="1">The sequence shown here is derived from an EMBL/GenBank/DDBJ whole genome shotgun (WGS) entry which is preliminary data.</text>
</comment>
<dbReference type="PATRIC" id="fig|1263870.3.peg.1931"/>
<evidence type="ECO:0000313" key="1">
    <source>
        <dbReference type="EMBL" id="EMI56766.1"/>
    </source>
</evidence>